<evidence type="ECO:0008006" key="4">
    <source>
        <dbReference type="Google" id="ProtNLM"/>
    </source>
</evidence>
<reference evidence="2" key="1">
    <citation type="submission" date="2021-01" db="UniProtKB">
        <authorList>
            <consortium name="EnsemblPlants"/>
        </authorList>
    </citation>
    <scope>IDENTIFICATION</scope>
</reference>
<feature type="region of interest" description="Disordered" evidence="1">
    <location>
        <begin position="638"/>
        <end position="684"/>
    </location>
</feature>
<protein>
    <recommendedName>
        <fullName evidence="4">Early flowering 3</fullName>
    </recommendedName>
</protein>
<feature type="compositionally biased region" description="Basic and acidic residues" evidence="1">
    <location>
        <begin position="1"/>
        <end position="13"/>
    </location>
</feature>
<dbReference type="PANTHER" id="PTHR34281:SF2">
    <property type="entry name" value="PROTEIN EARLY FLOWERING 3"/>
    <property type="match status" value="1"/>
</dbReference>
<evidence type="ECO:0000313" key="2">
    <source>
        <dbReference type="EnsemblPlants" id="Kaladp0092s0181.1.v1.1"/>
    </source>
</evidence>
<dbReference type="Gramene" id="Kaladp0092s0181.1.v1.1">
    <property type="protein sequence ID" value="Kaladp0092s0181.1.v1.1"/>
    <property type="gene ID" value="Kaladp0092s0181.v1.1"/>
</dbReference>
<keyword evidence="3" id="KW-1185">Reference proteome</keyword>
<feature type="region of interest" description="Disordered" evidence="1">
    <location>
        <begin position="1"/>
        <end position="39"/>
    </location>
</feature>
<dbReference type="AlphaFoldDB" id="A0A7N0UXN9"/>
<feature type="compositionally biased region" description="Polar residues" evidence="1">
    <location>
        <begin position="251"/>
        <end position="268"/>
    </location>
</feature>
<feature type="compositionally biased region" description="Low complexity" evidence="1">
    <location>
        <begin position="638"/>
        <end position="656"/>
    </location>
</feature>
<evidence type="ECO:0000313" key="3">
    <source>
        <dbReference type="Proteomes" id="UP000594263"/>
    </source>
</evidence>
<dbReference type="EnsemblPlants" id="Kaladp0092s0181.1.v1.1">
    <property type="protein sequence ID" value="Kaladp0092s0181.1.v1.1"/>
    <property type="gene ID" value="Kaladp0092s0181.v1.1"/>
</dbReference>
<organism evidence="2 3">
    <name type="scientific">Kalanchoe fedtschenkoi</name>
    <name type="common">Lavender scallops</name>
    <name type="synonym">South American air plant</name>
    <dbReference type="NCBI Taxonomy" id="63787"/>
    <lineage>
        <taxon>Eukaryota</taxon>
        <taxon>Viridiplantae</taxon>
        <taxon>Streptophyta</taxon>
        <taxon>Embryophyta</taxon>
        <taxon>Tracheophyta</taxon>
        <taxon>Spermatophyta</taxon>
        <taxon>Magnoliopsida</taxon>
        <taxon>eudicotyledons</taxon>
        <taxon>Gunneridae</taxon>
        <taxon>Pentapetalae</taxon>
        <taxon>Saxifragales</taxon>
        <taxon>Crassulaceae</taxon>
        <taxon>Kalanchoe</taxon>
    </lineage>
</organism>
<accession>A0A7N0UXN9</accession>
<dbReference type="Proteomes" id="UP000594263">
    <property type="component" value="Unplaced"/>
</dbReference>
<evidence type="ECO:0000256" key="1">
    <source>
        <dbReference type="SAM" id="MobiDB-lite"/>
    </source>
</evidence>
<feature type="compositionally biased region" description="Basic and acidic residues" evidence="1">
    <location>
        <begin position="378"/>
        <end position="389"/>
    </location>
</feature>
<dbReference type="GO" id="GO:2000028">
    <property type="term" value="P:regulation of photoperiodism, flowering"/>
    <property type="evidence" value="ECO:0007669"/>
    <property type="project" value="InterPro"/>
</dbReference>
<feature type="region of interest" description="Disordered" evidence="1">
    <location>
        <begin position="251"/>
        <end position="288"/>
    </location>
</feature>
<dbReference type="OMA" id="TSHRIIC"/>
<dbReference type="InterPro" id="IPR039319">
    <property type="entry name" value="ELF3-like"/>
</dbReference>
<sequence>MKRRGKVDTDDKILNPLFPRMHVNDRDKGGGPKPPPRNKMALYEQPPAAAAAATATSHRIICTAPPAFPFPPPKYSAVATSASSSNYDYVSSQPVSNGGQERRNGFAMQINSPATAPQFYAHNNAVAMMNAPTPLLLPFPMFDGQVSSSPNDCRISLDKKPQGVASSRYVDDKRQNEKLRAEFKMFQQIHFRNETDGNKQQGRVAEPIEALSQSSAATNVLLPSSKTMSSMEWQLSNQQCSRKTQQCLKSQSEALGSGSSTKPTNNVEQVGASDLIGSETPATDDVRGAHEDCERRLPVSQNVCKKKDDCRWEISATETSSNVHMRREDVIAINGEETFLKLRNEMIKHQKLFVEQVFELHRLMAVQRLMAQTTRTSLGEDRHKLEKPSSSRTSNPKELQKEHNLERQDDSTMPKTSSGCPKEMIYLPPKSKDLFKVPSFTPRATQETLARNPKPANAGTPWIYPHPGTANHWLVPVLSPSEGLIYKPYPIPASAPSPAGFMPPPIYGSCEPIHTIPPPKPHPASQQSGIRPFADIPPYFPHSSSHTVTTSTSAFGQAGMAGSYRHPNIALADGSLKSSWNFSSLVSATVSGNIDAIRQAKDGGAHQDSTASSSPPGRAEGKVLPLFPVEPTGIAMQNKLQHQKQAQCQSSEQQSKVIKALPRQPKSTSGSATRILMSIQDDEK</sequence>
<feature type="region of interest" description="Disordered" evidence="1">
    <location>
        <begin position="374"/>
        <end position="423"/>
    </location>
</feature>
<name>A0A7N0UXN9_KALFE</name>
<dbReference type="PANTHER" id="PTHR34281">
    <property type="entry name" value="PROTEIN EARLY FLOWERING 3"/>
    <property type="match status" value="1"/>
</dbReference>
<feature type="region of interest" description="Disordered" evidence="1">
    <location>
        <begin position="601"/>
        <end position="624"/>
    </location>
</feature>
<feature type="compositionally biased region" description="Basic and acidic residues" evidence="1">
    <location>
        <begin position="398"/>
        <end position="412"/>
    </location>
</feature>
<proteinExistence type="predicted"/>